<evidence type="ECO:0000256" key="3">
    <source>
        <dbReference type="ARBA" id="ARBA00022448"/>
    </source>
</evidence>
<feature type="transmembrane region" description="Helical" evidence="8">
    <location>
        <begin position="227"/>
        <end position="250"/>
    </location>
</feature>
<feature type="transmembrane region" description="Helical" evidence="8">
    <location>
        <begin position="396"/>
        <end position="416"/>
    </location>
</feature>
<dbReference type="Gene3D" id="1.20.1730.10">
    <property type="entry name" value="Sodium/glucose cotransporter"/>
    <property type="match status" value="1"/>
</dbReference>
<evidence type="ECO:0000256" key="4">
    <source>
        <dbReference type="ARBA" id="ARBA00022692"/>
    </source>
</evidence>
<sequence>MDIHFVDLLIFILYLVFMLGVGVYFMNKNKSKDDYYVGGRNMSAGHIGLSVVATDVGGGFSIGLGGLGFLMGLSGSWMLFTGLLGAWISAVFLIPKVYPIAKKHHFLTFPESLAFHYNAKVALMAGIISLIGYIGFTSSQILAGAKLASATFPSISITNAVLIMGVIAVVYTVIGGIKAVIYTDTIQWIILMVGLIGIGIPIGYIEVGGWSGIKEMVPSSFLSLTNISFIDMFNWIITIVPIWFVGMTLYQRIYACKDEKTAQKAWKIAGLFEYPIMAFMGVALGLFSRVAYEQGMFTSIGYAPGTNLDAELGLPLLLRSILPVGLMGLMMSAYFSAIMSTADSCLMAASGNLTTDIFGYFKKSISIKKSQFITFIIGGLAIVLATKMHNVLELMLYSYAFMVSGLLVPVLGTLLLRKPSPIAAFNAMIFGGLTTLLLIIFEVKLPYGLDANFFGITVSATVFAIIQATNSPKVWKT</sequence>
<evidence type="ECO:0000256" key="7">
    <source>
        <dbReference type="RuleBase" id="RU362091"/>
    </source>
</evidence>
<feature type="transmembrane region" description="Helical" evidence="8">
    <location>
        <begin position="6"/>
        <end position="26"/>
    </location>
</feature>
<feature type="transmembrane region" description="Helical" evidence="8">
    <location>
        <begin position="423"/>
        <end position="441"/>
    </location>
</feature>
<evidence type="ECO:0000256" key="6">
    <source>
        <dbReference type="ARBA" id="ARBA00023136"/>
    </source>
</evidence>
<evidence type="ECO:0000256" key="1">
    <source>
        <dbReference type="ARBA" id="ARBA00004141"/>
    </source>
</evidence>
<comment type="similarity">
    <text evidence="2 7">Belongs to the sodium:solute symporter (SSF) (TC 2.A.21) family.</text>
</comment>
<gene>
    <name evidence="9" type="ORF">P8625_13370</name>
</gene>
<feature type="transmembrane region" description="Helical" evidence="8">
    <location>
        <begin position="121"/>
        <end position="143"/>
    </location>
</feature>
<keyword evidence="3" id="KW-0813">Transport</keyword>
<keyword evidence="10" id="KW-1185">Reference proteome</keyword>
<keyword evidence="6 8" id="KW-0472">Membrane</keyword>
<dbReference type="InterPro" id="IPR038377">
    <property type="entry name" value="Na/Glc_symporter_sf"/>
</dbReference>
<feature type="transmembrane region" description="Helical" evidence="8">
    <location>
        <begin position="47"/>
        <end position="71"/>
    </location>
</feature>
<keyword evidence="4 8" id="KW-0812">Transmembrane</keyword>
<dbReference type="PANTHER" id="PTHR48086">
    <property type="entry name" value="SODIUM/PROLINE SYMPORTER-RELATED"/>
    <property type="match status" value="1"/>
</dbReference>
<reference evidence="9 10" key="1">
    <citation type="submission" date="2023-04" db="EMBL/GenBank/DDBJ databases">
        <title>Tenacibaculum tangerinum sp. nov., isolated from sea tidal flat of South Korea.</title>
        <authorList>
            <person name="Lee S.H."/>
            <person name="Kim J.-J."/>
        </authorList>
    </citation>
    <scope>NUCLEOTIDE SEQUENCE [LARGE SCALE GENOMIC DNA]</scope>
    <source>
        <strain evidence="9 10">GRR-S3-23</strain>
    </source>
</reference>
<protein>
    <submittedName>
        <fullName evidence="9">Sodium:solute symporter family protein</fullName>
    </submittedName>
</protein>
<dbReference type="PROSITE" id="PS50283">
    <property type="entry name" value="NA_SOLUT_SYMP_3"/>
    <property type="match status" value="1"/>
</dbReference>
<evidence type="ECO:0000256" key="8">
    <source>
        <dbReference type="SAM" id="Phobius"/>
    </source>
</evidence>
<dbReference type="InterPro" id="IPR001734">
    <property type="entry name" value="Na/solute_symporter"/>
</dbReference>
<dbReference type="CDD" id="cd10322">
    <property type="entry name" value="SLC5sbd"/>
    <property type="match status" value="1"/>
</dbReference>
<feature type="transmembrane region" description="Helical" evidence="8">
    <location>
        <begin position="271"/>
        <end position="292"/>
    </location>
</feature>
<name>A0ABY8L0R3_9FLAO</name>
<dbReference type="EMBL" id="CP122539">
    <property type="protein sequence ID" value="WGH75052.1"/>
    <property type="molecule type" value="Genomic_DNA"/>
</dbReference>
<evidence type="ECO:0000313" key="10">
    <source>
        <dbReference type="Proteomes" id="UP001232001"/>
    </source>
</evidence>
<dbReference type="Pfam" id="PF00474">
    <property type="entry name" value="SSF"/>
    <property type="match status" value="1"/>
</dbReference>
<dbReference type="InterPro" id="IPR050277">
    <property type="entry name" value="Sodium:Solute_Symporter"/>
</dbReference>
<comment type="subcellular location">
    <subcellularLocation>
        <location evidence="1">Membrane</location>
        <topology evidence="1">Multi-pass membrane protein</topology>
    </subcellularLocation>
</comment>
<dbReference type="Proteomes" id="UP001232001">
    <property type="component" value="Chromosome"/>
</dbReference>
<feature type="transmembrane region" description="Helical" evidence="8">
    <location>
        <begin position="77"/>
        <end position="100"/>
    </location>
</feature>
<feature type="transmembrane region" description="Helical" evidence="8">
    <location>
        <begin position="447"/>
        <end position="466"/>
    </location>
</feature>
<evidence type="ECO:0000313" key="9">
    <source>
        <dbReference type="EMBL" id="WGH75052.1"/>
    </source>
</evidence>
<feature type="transmembrane region" description="Helical" evidence="8">
    <location>
        <begin position="155"/>
        <end position="174"/>
    </location>
</feature>
<feature type="transmembrane region" description="Helical" evidence="8">
    <location>
        <begin position="186"/>
        <end position="207"/>
    </location>
</feature>
<feature type="transmembrane region" description="Helical" evidence="8">
    <location>
        <begin position="312"/>
        <end position="337"/>
    </location>
</feature>
<keyword evidence="5 8" id="KW-1133">Transmembrane helix</keyword>
<evidence type="ECO:0000256" key="2">
    <source>
        <dbReference type="ARBA" id="ARBA00006434"/>
    </source>
</evidence>
<proteinExistence type="inferred from homology"/>
<organism evidence="9 10">
    <name type="scientific">Tenacibaculum tangerinum</name>
    <dbReference type="NCBI Taxonomy" id="3038772"/>
    <lineage>
        <taxon>Bacteria</taxon>
        <taxon>Pseudomonadati</taxon>
        <taxon>Bacteroidota</taxon>
        <taxon>Flavobacteriia</taxon>
        <taxon>Flavobacteriales</taxon>
        <taxon>Flavobacteriaceae</taxon>
        <taxon>Tenacibaculum</taxon>
    </lineage>
</organism>
<feature type="transmembrane region" description="Helical" evidence="8">
    <location>
        <begin position="372"/>
        <end position="390"/>
    </location>
</feature>
<dbReference type="PANTHER" id="PTHR48086:SF7">
    <property type="entry name" value="SODIUM-SOLUTE SYMPORTER-RELATED"/>
    <property type="match status" value="1"/>
</dbReference>
<dbReference type="RefSeq" id="WP_279650944.1">
    <property type="nucleotide sequence ID" value="NZ_CP122539.1"/>
</dbReference>
<accession>A0ABY8L0R3</accession>
<evidence type="ECO:0000256" key="5">
    <source>
        <dbReference type="ARBA" id="ARBA00022989"/>
    </source>
</evidence>